<dbReference type="InterPro" id="IPR013879">
    <property type="entry name" value="DUF1761"/>
</dbReference>
<feature type="transmembrane region" description="Helical" evidence="1">
    <location>
        <begin position="51"/>
        <end position="73"/>
    </location>
</feature>
<keyword evidence="1" id="KW-0472">Membrane</keyword>
<gene>
    <name evidence="2" type="ORF">SAMN05421640_1400</name>
</gene>
<dbReference type="Proteomes" id="UP000198393">
    <property type="component" value="Unassembled WGS sequence"/>
</dbReference>
<name>A0A239HMM1_EKHLU</name>
<accession>A0A239HMM1</accession>
<evidence type="ECO:0000313" key="3">
    <source>
        <dbReference type="Proteomes" id="UP000198393"/>
    </source>
</evidence>
<proteinExistence type="predicted"/>
<dbReference type="AlphaFoldDB" id="A0A239HMM1"/>
<feature type="transmembrane region" description="Helical" evidence="1">
    <location>
        <begin position="6"/>
        <end position="30"/>
    </location>
</feature>
<dbReference type="Pfam" id="PF08570">
    <property type="entry name" value="DUF1761"/>
    <property type="match status" value="1"/>
</dbReference>
<dbReference type="EMBL" id="FZPD01000002">
    <property type="protein sequence ID" value="SNS82597.1"/>
    <property type="molecule type" value="Genomic_DNA"/>
</dbReference>
<dbReference type="OrthoDB" id="333057at2"/>
<keyword evidence="1" id="KW-0812">Transmembrane</keyword>
<keyword evidence="3" id="KW-1185">Reference proteome</keyword>
<evidence type="ECO:0000313" key="2">
    <source>
        <dbReference type="EMBL" id="SNS82597.1"/>
    </source>
</evidence>
<evidence type="ECO:0000256" key="1">
    <source>
        <dbReference type="SAM" id="Phobius"/>
    </source>
</evidence>
<feature type="transmembrane region" description="Helical" evidence="1">
    <location>
        <begin position="113"/>
        <end position="134"/>
    </location>
</feature>
<organism evidence="2 3">
    <name type="scientific">Ekhidna lutea</name>
    <dbReference type="NCBI Taxonomy" id="447679"/>
    <lineage>
        <taxon>Bacteria</taxon>
        <taxon>Pseudomonadati</taxon>
        <taxon>Bacteroidota</taxon>
        <taxon>Cytophagia</taxon>
        <taxon>Cytophagales</taxon>
        <taxon>Reichenbachiellaceae</taxon>
        <taxon>Ekhidna</taxon>
    </lineage>
</organism>
<protein>
    <recommendedName>
        <fullName evidence="4">DUF1761 domain-containing protein</fullName>
    </recommendedName>
</protein>
<reference evidence="2 3" key="1">
    <citation type="submission" date="2017-06" db="EMBL/GenBank/DDBJ databases">
        <authorList>
            <person name="Kim H.J."/>
            <person name="Triplett B.A."/>
        </authorList>
    </citation>
    <scope>NUCLEOTIDE SEQUENCE [LARGE SCALE GENOMIC DNA]</scope>
    <source>
        <strain evidence="2 3">DSM 19307</strain>
    </source>
</reference>
<dbReference type="RefSeq" id="WP_089356137.1">
    <property type="nucleotide sequence ID" value="NZ_FZPD01000002.1"/>
</dbReference>
<evidence type="ECO:0008006" key="4">
    <source>
        <dbReference type="Google" id="ProtNLM"/>
    </source>
</evidence>
<sequence>MDFSSINWLAVVVATVSAFVVGGIWYGPLFGKAWMAEMGFTEDDLKDANMAKIYGTAFVLEFIIALQLAFFLGHGGTEPSVGQGAAYGFHIGFFFIALSMGVNALFSRTSFKLWFINGFYFVVLLTLMGVILTVM</sequence>
<keyword evidence="1" id="KW-1133">Transmembrane helix</keyword>
<feature type="transmembrane region" description="Helical" evidence="1">
    <location>
        <begin position="85"/>
        <end position="106"/>
    </location>
</feature>